<keyword evidence="2" id="KW-0813">Transport</keyword>
<comment type="similarity">
    <text evidence="7">Belongs to the GntP permease family.</text>
</comment>
<dbReference type="EMBL" id="CP025198">
    <property type="protein sequence ID" value="AXE39212.1"/>
    <property type="molecule type" value="Genomic_DNA"/>
</dbReference>
<evidence type="ECO:0000256" key="8">
    <source>
        <dbReference type="SAM" id="Phobius"/>
    </source>
</evidence>
<accession>A0A344UVB4</accession>
<evidence type="ECO:0000256" key="3">
    <source>
        <dbReference type="ARBA" id="ARBA00022475"/>
    </source>
</evidence>
<keyword evidence="10" id="KW-1185">Reference proteome</keyword>
<feature type="transmembrane region" description="Helical" evidence="8">
    <location>
        <begin position="357"/>
        <end position="385"/>
    </location>
</feature>
<dbReference type="PANTHER" id="PTHR30354:SF22">
    <property type="entry name" value="HIGH-AFFINITY GLUCONATE TRANSPORTER"/>
    <property type="match status" value="1"/>
</dbReference>
<name>A0A344UVB4_9ACTN</name>
<keyword evidence="6 8" id="KW-0472">Membrane</keyword>
<feature type="transmembrane region" description="Helical" evidence="8">
    <location>
        <begin position="319"/>
        <end position="337"/>
    </location>
</feature>
<dbReference type="Proteomes" id="UP000251995">
    <property type="component" value="Chromosome"/>
</dbReference>
<organism evidence="9 10">
    <name type="scientific">Acidipropionibacterium virtanenii</name>
    <dbReference type="NCBI Taxonomy" id="2057246"/>
    <lineage>
        <taxon>Bacteria</taxon>
        <taxon>Bacillati</taxon>
        <taxon>Actinomycetota</taxon>
        <taxon>Actinomycetes</taxon>
        <taxon>Propionibacteriales</taxon>
        <taxon>Propionibacteriaceae</taxon>
        <taxon>Acidipropionibacterium</taxon>
    </lineage>
</organism>
<dbReference type="RefSeq" id="WP_114045124.1">
    <property type="nucleotide sequence ID" value="NZ_CP025198.1"/>
</dbReference>
<feature type="transmembrane region" description="Helical" evidence="8">
    <location>
        <begin position="434"/>
        <end position="458"/>
    </location>
</feature>
<evidence type="ECO:0000256" key="1">
    <source>
        <dbReference type="ARBA" id="ARBA00004651"/>
    </source>
</evidence>
<reference evidence="9 10" key="1">
    <citation type="submission" date="2017-12" db="EMBL/GenBank/DDBJ databases">
        <title>The whole genome sequence of the Acidipropionibacterium virtanenii sp. nov. type strain JS278.</title>
        <authorList>
            <person name="Laine P."/>
            <person name="Deptula P."/>
            <person name="Varmanen P."/>
            <person name="Auvinen P."/>
        </authorList>
    </citation>
    <scope>NUCLEOTIDE SEQUENCE [LARGE SCALE GENOMIC DNA]</scope>
    <source>
        <strain evidence="9 10">JS278</strain>
    </source>
</reference>
<keyword evidence="3" id="KW-1003">Cell membrane</keyword>
<feature type="transmembrane region" description="Helical" evidence="8">
    <location>
        <begin position="397"/>
        <end position="414"/>
    </location>
</feature>
<dbReference type="NCBIfam" id="TIGR00791">
    <property type="entry name" value="gntP"/>
    <property type="match status" value="1"/>
</dbReference>
<keyword evidence="4 8" id="KW-0812">Transmembrane</keyword>
<dbReference type="GO" id="GO:0015128">
    <property type="term" value="F:gluconate transmembrane transporter activity"/>
    <property type="evidence" value="ECO:0007669"/>
    <property type="project" value="InterPro"/>
</dbReference>
<feature type="transmembrane region" description="Helical" evidence="8">
    <location>
        <begin position="151"/>
        <end position="169"/>
    </location>
</feature>
<feature type="transmembrane region" description="Helical" evidence="8">
    <location>
        <begin position="278"/>
        <end position="298"/>
    </location>
</feature>
<protein>
    <submittedName>
        <fullName evidence="9">Gnt-II system L-idonate transporter</fullName>
    </submittedName>
</protein>
<feature type="transmembrane region" description="Helical" evidence="8">
    <location>
        <begin position="189"/>
        <end position="209"/>
    </location>
</feature>
<evidence type="ECO:0000256" key="6">
    <source>
        <dbReference type="ARBA" id="ARBA00023136"/>
    </source>
</evidence>
<feature type="transmembrane region" description="Helical" evidence="8">
    <location>
        <begin position="68"/>
        <end position="91"/>
    </location>
</feature>
<evidence type="ECO:0000256" key="2">
    <source>
        <dbReference type="ARBA" id="ARBA00022448"/>
    </source>
</evidence>
<evidence type="ECO:0000313" key="9">
    <source>
        <dbReference type="EMBL" id="AXE39212.1"/>
    </source>
</evidence>
<evidence type="ECO:0000256" key="5">
    <source>
        <dbReference type="ARBA" id="ARBA00022989"/>
    </source>
</evidence>
<dbReference type="KEGG" id="acij:JS278_02059"/>
<dbReference type="InterPro" id="IPR003474">
    <property type="entry name" value="Glcn_transporter"/>
</dbReference>
<dbReference type="Pfam" id="PF02447">
    <property type="entry name" value="GntP_permease"/>
    <property type="match status" value="1"/>
</dbReference>
<evidence type="ECO:0000256" key="7">
    <source>
        <dbReference type="ARBA" id="ARBA00049663"/>
    </source>
</evidence>
<evidence type="ECO:0000256" key="4">
    <source>
        <dbReference type="ARBA" id="ARBA00022692"/>
    </source>
</evidence>
<dbReference type="PANTHER" id="PTHR30354">
    <property type="entry name" value="GNT FAMILY GLUCONATE TRANSPORTER"/>
    <property type="match status" value="1"/>
</dbReference>
<feature type="transmembrane region" description="Helical" evidence="8">
    <location>
        <begin position="111"/>
        <end position="144"/>
    </location>
</feature>
<dbReference type="OrthoDB" id="4325159at2"/>
<gene>
    <name evidence="9" type="primary">idnT</name>
    <name evidence="9" type="ORF">JS278_02059</name>
</gene>
<sequence length="459" mass="46973">MFTALEATTPTAPGGQLILAAVVGIAVIVLLITRFKLHPFLALTIGSLLVGAIGRMDLAEMLDSYSSGVGATVASVGVLIALGAIIGKLLADSGGADRIVDTLVGKASPRALPWAMALVGAIIGLPMFFEIGLVLLVPVILLVSRRAKLPLMRVAIPALAGLSTMHAMVPPHPGPLAAIGLLKADLGTTLGIGILIAVPTVIISGPLFAKLAARWVPVDAPDLFMDTDAEGRSGIAPRRPSFAITLITVLLPVVLMMGKAVADIFTAEGSTVRDILDFIGQPMFALLITALLAIFTLGRASGLDKDAISDSIGNALPPIAGILLIVAAGGGFKQVLIDTGIADMLARGINSSHLSPLLMAWLVAVAIRLATGSATVATVTTAGILEPVAASLPPAQAALMVLAVGSGSVFFSHVNDAGFWLIKEYFGVSVGQNIKTWSVMESILSVTGLVLVLLVSVAV</sequence>
<proteinExistence type="inferred from homology"/>
<feature type="transmembrane region" description="Helical" evidence="8">
    <location>
        <begin position="12"/>
        <end position="32"/>
    </location>
</feature>
<feature type="transmembrane region" description="Helical" evidence="8">
    <location>
        <begin position="241"/>
        <end position="258"/>
    </location>
</feature>
<dbReference type="PIRSF" id="PIRSF002746">
    <property type="entry name" value="Gluconate_transporter"/>
    <property type="match status" value="1"/>
</dbReference>
<keyword evidence="5 8" id="KW-1133">Transmembrane helix</keyword>
<comment type="subcellular location">
    <subcellularLocation>
        <location evidence="1">Cell membrane</location>
        <topology evidence="1">Multi-pass membrane protein</topology>
    </subcellularLocation>
</comment>
<evidence type="ECO:0000313" key="10">
    <source>
        <dbReference type="Proteomes" id="UP000251995"/>
    </source>
</evidence>
<dbReference type="AlphaFoldDB" id="A0A344UVB4"/>
<dbReference type="GO" id="GO:0005886">
    <property type="term" value="C:plasma membrane"/>
    <property type="evidence" value="ECO:0007669"/>
    <property type="project" value="UniProtKB-SubCell"/>
</dbReference>